<evidence type="ECO:0000313" key="5">
    <source>
        <dbReference type="Proteomes" id="UP000133659"/>
    </source>
</evidence>
<keyword evidence="3" id="KW-1048">Host nucleus</keyword>
<accession>A0A1P7U200</accession>
<organism evidence="4 5">
    <name type="scientific">Marek's disease virus serotype 2 MDV2</name>
    <dbReference type="NCBI Taxonomy" id="36353"/>
    <lineage>
        <taxon>Viruses</taxon>
        <taxon>Duplodnaviria</taxon>
        <taxon>Heunggongvirae</taxon>
        <taxon>Peploviricota</taxon>
        <taxon>Herviviricetes</taxon>
        <taxon>Herpesvirales</taxon>
        <taxon>Orthoherpesviridae</taxon>
        <taxon>Alphaherpesvirinae</taxon>
        <taxon>Mardivirus</taxon>
        <taxon>Mardivirus gallidalpha3</taxon>
        <taxon>Gallid alphaherpesvirus 3</taxon>
    </lineage>
</organism>
<evidence type="ECO:0000313" key="4">
    <source>
        <dbReference type="EMBL" id="BAA82898.1"/>
    </source>
</evidence>
<dbReference type="InterPro" id="IPR004958">
    <property type="entry name" value="Herpes_UL4"/>
</dbReference>
<evidence type="ECO:0000256" key="1">
    <source>
        <dbReference type="ARBA" id="ARBA00004147"/>
    </source>
</evidence>
<evidence type="ECO:0000256" key="2">
    <source>
        <dbReference type="ARBA" id="ARBA00010784"/>
    </source>
</evidence>
<dbReference type="GO" id="GO:0042025">
    <property type="term" value="C:host cell nucleus"/>
    <property type="evidence" value="ECO:0007669"/>
    <property type="project" value="UniProtKB-SubCell"/>
</dbReference>
<protein>
    <submittedName>
        <fullName evidence="4">UL4 product homolog</fullName>
    </submittedName>
</protein>
<evidence type="ECO:0000256" key="3">
    <source>
        <dbReference type="ARBA" id="ARBA00022562"/>
    </source>
</evidence>
<gene>
    <name evidence="4" type="primary">ORF 9</name>
</gene>
<sequence>MMGSTFIAYTLENVTAQPAWTMPPYEQMVCSCAGGTRSIAVGKMTRCDHIPSSNFIIQRGPVGTLIIVDSGADICSYLLRVGECGAEYHAAPLSFLPESLCVIPFATCTVTGPDAYLYSSSGGILTVMWMGTSLYITITIYGKPGSLTQTANAMRVGHESSARLYCQAIADPNKDAHRQSCDPIRSLPENAPEISKCIEAHEIGAVHGYGPSKVDAFSTGYEEDLLTEAIREADIQIDQSCMPEDRSSPLACCVADAVDVLESARTLPIL</sequence>
<comment type="subcellular location">
    <subcellularLocation>
        <location evidence="1">Host nucleus</location>
    </subcellularLocation>
</comment>
<name>A0A1P7U200_9ALPH</name>
<comment type="similarity">
    <text evidence="2">Belongs to the alphaherpesvirinae HHV-1 UL4 family.</text>
</comment>
<proteinExistence type="inferred from homology"/>
<dbReference type="EMBL" id="AB024414">
    <property type="protein sequence ID" value="BAA82898.1"/>
    <property type="molecule type" value="Genomic_DNA"/>
</dbReference>
<dbReference type="Proteomes" id="UP000133659">
    <property type="component" value="Genome"/>
</dbReference>
<reference evidence="4 5" key="1">
    <citation type="submission" date="1999-02" db="EMBL/GenBank/DDBJ databases">
        <title>The complete DNA sequence and transcription map of the unique long genome region of Marek's disease virus type 2.</title>
        <authorList>
            <person name="Jang H."/>
            <person name="Cai J."/>
            <person name="Izumiya Y."/>
            <person name="Murakami Y."/>
            <person name="Mochizuki M."/>
            <person name="Song C."/>
            <person name="Lee Y."/>
            <person name="Kai C."/>
            <person name="Takahashi E."/>
            <person name="Mikami T."/>
        </authorList>
    </citation>
    <scope>NUCLEOTIDE SEQUENCE [LARGE SCALE GENOMIC DNA]</scope>
    <source>
        <strain evidence="4">HPRS24</strain>
    </source>
</reference>
<dbReference type="Pfam" id="PF03277">
    <property type="entry name" value="Herpes_UL4"/>
    <property type="match status" value="1"/>
</dbReference>